<gene>
    <name evidence="1" type="ORF">FRACA_290006</name>
</gene>
<protein>
    <submittedName>
        <fullName evidence="1">Alkyl sulfatase</fullName>
    </submittedName>
</protein>
<dbReference type="Gene3D" id="3.30.1050.10">
    <property type="entry name" value="SCP2 sterol-binding domain"/>
    <property type="match status" value="1"/>
</dbReference>
<proteinExistence type="predicted"/>
<accession>A0A2I2KT92</accession>
<sequence length="112" mass="12141">MADRSQCLAALQAIATRLDVLAAQGRPPRAPDRRIVCRVPDLGTAFHGELRDGCLRDLGEGPRDDAQIVLTVASDDLVALTEGRLSVLTAWRSGRLVVDASVRDLLRVRSLL</sequence>
<name>A0A2I2KT92_9ACTN</name>
<dbReference type="EMBL" id="FZMO01000212">
    <property type="protein sequence ID" value="SNQ48893.1"/>
    <property type="molecule type" value="Genomic_DNA"/>
</dbReference>
<evidence type="ECO:0000313" key="2">
    <source>
        <dbReference type="Proteomes" id="UP000234331"/>
    </source>
</evidence>
<dbReference type="InterPro" id="IPR036527">
    <property type="entry name" value="SCP2_sterol-bd_dom_sf"/>
</dbReference>
<evidence type="ECO:0000313" key="1">
    <source>
        <dbReference type="EMBL" id="SNQ48893.1"/>
    </source>
</evidence>
<dbReference type="RefSeq" id="WP_101832491.1">
    <property type="nucleotide sequence ID" value="NZ_FZMO01000212.1"/>
</dbReference>
<dbReference type="SUPFAM" id="SSF55718">
    <property type="entry name" value="SCP-like"/>
    <property type="match status" value="1"/>
</dbReference>
<dbReference type="Proteomes" id="UP000234331">
    <property type="component" value="Unassembled WGS sequence"/>
</dbReference>
<organism evidence="1 2">
    <name type="scientific">Frankia canadensis</name>
    <dbReference type="NCBI Taxonomy" id="1836972"/>
    <lineage>
        <taxon>Bacteria</taxon>
        <taxon>Bacillati</taxon>
        <taxon>Actinomycetota</taxon>
        <taxon>Actinomycetes</taxon>
        <taxon>Frankiales</taxon>
        <taxon>Frankiaceae</taxon>
        <taxon>Frankia</taxon>
    </lineage>
</organism>
<dbReference type="OrthoDB" id="3534000at2"/>
<keyword evidence="2" id="KW-1185">Reference proteome</keyword>
<dbReference type="AlphaFoldDB" id="A0A2I2KT92"/>
<reference evidence="1 2" key="1">
    <citation type="submission" date="2017-06" db="EMBL/GenBank/DDBJ databases">
        <authorList>
            <person name="Kim H.J."/>
            <person name="Triplett B.A."/>
        </authorList>
    </citation>
    <scope>NUCLEOTIDE SEQUENCE [LARGE SCALE GENOMIC DNA]</scope>
    <source>
        <strain evidence="1">FRACA_ARgP5</strain>
    </source>
</reference>